<organism evidence="2 3">
    <name type="scientific">Gossypium arboreum</name>
    <name type="common">Tree cotton</name>
    <name type="synonym">Gossypium nanking</name>
    <dbReference type="NCBI Taxonomy" id="29729"/>
    <lineage>
        <taxon>Eukaryota</taxon>
        <taxon>Viridiplantae</taxon>
        <taxon>Streptophyta</taxon>
        <taxon>Embryophyta</taxon>
        <taxon>Tracheophyta</taxon>
        <taxon>Spermatophyta</taxon>
        <taxon>Magnoliopsida</taxon>
        <taxon>eudicotyledons</taxon>
        <taxon>Gunneridae</taxon>
        <taxon>Pentapetalae</taxon>
        <taxon>rosids</taxon>
        <taxon>malvids</taxon>
        <taxon>Malvales</taxon>
        <taxon>Malvaceae</taxon>
        <taxon>Malvoideae</taxon>
        <taxon>Gossypium</taxon>
    </lineage>
</organism>
<keyword evidence="3" id="KW-1185">Reference proteome</keyword>
<comment type="caution">
    <text evidence="2">The sequence shown here is derived from an EMBL/GenBank/DDBJ whole genome shotgun (WGS) entry which is preliminary data.</text>
</comment>
<evidence type="ECO:0000313" key="3">
    <source>
        <dbReference type="Proteomes" id="UP001358586"/>
    </source>
</evidence>
<evidence type="ECO:0000256" key="1">
    <source>
        <dbReference type="SAM" id="Coils"/>
    </source>
</evidence>
<accession>A0ABR0PK35</accession>
<gene>
    <name evidence="2" type="ORF">PVK06_019581</name>
</gene>
<sequence length="110" mass="12886">MSEAIAQVREIADHLQTLAVQADILCLNCNTSNLEPRHSYKTRRQARAMEAEFNERIERMERVQKELQEQLAKSQQETRDLIVRSREESLEQNDQLARMMEMISVLVKGK</sequence>
<feature type="coiled-coil region" evidence="1">
    <location>
        <begin position="43"/>
        <end position="84"/>
    </location>
</feature>
<keyword evidence="1" id="KW-0175">Coiled coil</keyword>
<protein>
    <submittedName>
        <fullName evidence="2">Uncharacterized protein</fullName>
    </submittedName>
</protein>
<dbReference type="Proteomes" id="UP001358586">
    <property type="component" value="Chromosome 6"/>
</dbReference>
<name>A0ABR0PK35_GOSAR</name>
<dbReference type="EMBL" id="JARKNE010000006">
    <property type="protein sequence ID" value="KAK5824797.1"/>
    <property type="molecule type" value="Genomic_DNA"/>
</dbReference>
<evidence type="ECO:0000313" key="2">
    <source>
        <dbReference type="EMBL" id="KAK5824797.1"/>
    </source>
</evidence>
<reference evidence="2 3" key="1">
    <citation type="submission" date="2023-03" db="EMBL/GenBank/DDBJ databases">
        <title>WGS of Gossypium arboreum.</title>
        <authorList>
            <person name="Yu D."/>
        </authorList>
    </citation>
    <scope>NUCLEOTIDE SEQUENCE [LARGE SCALE GENOMIC DNA]</scope>
    <source>
        <tissue evidence="2">Leaf</tissue>
    </source>
</reference>
<proteinExistence type="predicted"/>